<dbReference type="PANTHER" id="PTHR16026">
    <property type="entry name" value="CARTILAGE ACIDIC PROTEIN 1"/>
    <property type="match status" value="1"/>
</dbReference>
<accession>A0A8S1JFQ0</accession>
<evidence type="ECO:0000256" key="2">
    <source>
        <dbReference type="SAM" id="SignalP"/>
    </source>
</evidence>
<dbReference type="SUPFAM" id="SSF69318">
    <property type="entry name" value="Integrin alpha N-terminal domain"/>
    <property type="match status" value="1"/>
</dbReference>
<dbReference type="InterPro" id="IPR027039">
    <property type="entry name" value="Crtac1"/>
</dbReference>
<dbReference type="Pfam" id="PF07593">
    <property type="entry name" value="UnbV_ASPIC"/>
    <property type="match status" value="1"/>
</dbReference>
<dbReference type="AlphaFoldDB" id="A0A8S1JFQ0"/>
<keyword evidence="5" id="KW-1185">Reference proteome</keyword>
<dbReference type="InterPro" id="IPR013517">
    <property type="entry name" value="FG-GAP"/>
</dbReference>
<reference evidence="4" key="1">
    <citation type="submission" date="2020-12" db="EMBL/GenBank/DDBJ databases">
        <authorList>
            <person name="Iha C."/>
        </authorList>
    </citation>
    <scope>NUCLEOTIDE SEQUENCE</scope>
</reference>
<sequence length="589" mass="62022">MAPTCSLLALSILLAAWGPLLQPASAQPILEEIKSQAFVDAAPVVPPPMIQGGAWIDVDGDGDLDFVLPGDPAKGVHLQWVENIDGQTFQTAALDLMVEDLPGPSKLGDRPQVLAADLNNDGLTDLYISGCMNPLPLTTLTIVEEDFEPGECSTAILFENLGGGKFRAHEDNGIQPALIGTGTAAGDANNDGLLDLYISDARLIAVTENPSDTYGNKLYINKGNFRFEDSGLSVDNPWSCVSAFVDFDYDGDQDIVTGACQRTTVVGGPNSTLPSKTPQLAPIPTPLLLLKNTLKENGTLGFEDVTEELFGKVYDGLWMSVVLGDINYDGRVDFYIGNWGLEGDPTGRGIPQPHLLMVSQPGGTWADEAAERGVADHAFNWGGAFIDLNNDGHLDLVTVGSAVLPTSVLSNNGTVFINDGTGNFSRAPDLGVAEIVNGGISAGDFNGDGSQDIMVVGQARNPLIPEGLFNDTGRLTLFKGTAPGERHVAFVLEGVESNRAGIGAFATVCPSADVFGPPSSPDVLCQHRVLTAGSGAYSTHSPVFHFGVPSGMDAVDVTLVWPSGAEDVHPGVEVGYRYMLKEGGEMARA</sequence>
<dbReference type="InterPro" id="IPR028994">
    <property type="entry name" value="Integrin_alpha_N"/>
</dbReference>
<dbReference type="OrthoDB" id="10022113at2759"/>
<dbReference type="PANTHER" id="PTHR16026:SF0">
    <property type="entry name" value="CARTILAGE ACIDIC PROTEIN 1"/>
    <property type="match status" value="1"/>
</dbReference>
<feature type="chain" id="PRO_5035819920" description="ASPIC/UnbV domain-containing protein" evidence="2">
    <location>
        <begin position="27"/>
        <end position="589"/>
    </location>
</feature>
<dbReference type="Proteomes" id="UP000708148">
    <property type="component" value="Unassembled WGS sequence"/>
</dbReference>
<evidence type="ECO:0000256" key="1">
    <source>
        <dbReference type="ARBA" id="ARBA00022729"/>
    </source>
</evidence>
<keyword evidence="1 2" id="KW-0732">Signal</keyword>
<evidence type="ECO:0000313" key="4">
    <source>
        <dbReference type="EMBL" id="CAD7705306.1"/>
    </source>
</evidence>
<evidence type="ECO:0000313" key="5">
    <source>
        <dbReference type="Proteomes" id="UP000708148"/>
    </source>
</evidence>
<evidence type="ECO:0000259" key="3">
    <source>
        <dbReference type="Pfam" id="PF07593"/>
    </source>
</evidence>
<organism evidence="4 5">
    <name type="scientific">Ostreobium quekettii</name>
    <dbReference type="NCBI Taxonomy" id="121088"/>
    <lineage>
        <taxon>Eukaryota</taxon>
        <taxon>Viridiplantae</taxon>
        <taxon>Chlorophyta</taxon>
        <taxon>core chlorophytes</taxon>
        <taxon>Ulvophyceae</taxon>
        <taxon>TCBD clade</taxon>
        <taxon>Bryopsidales</taxon>
        <taxon>Ostreobineae</taxon>
        <taxon>Ostreobiaceae</taxon>
        <taxon>Ostreobium</taxon>
    </lineage>
</organism>
<feature type="signal peptide" evidence="2">
    <location>
        <begin position="1"/>
        <end position="26"/>
    </location>
</feature>
<feature type="domain" description="ASPIC/UnbV" evidence="3">
    <location>
        <begin position="501"/>
        <end position="577"/>
    </location>
</feature>
<gene>
    <name evidence="4" type="ORF">OSTQU699_LOCUS10661</name>
</gene>
<protein>
    <recommendedName>
        <fullName evidence="3">ASPIC/UnbV domain-containing protein</fullName>
    </recommendedName>
</protein>
<name>A0A8S1JFQ0_9CHLO</name>
<proteinExistence type="predicted"/>
<comment type="caution">
    <text evidence="4">The sequence shown here is derived from an EMBL/GenBank/DDBJ whole genome shotgun (WGS) entry which is preliminary data.</text>
</comment>
<dbReference type="Pfam" id="PF13517">
    <property type="entry name" value="FG-GAP_3"/>
    <property type="match status" value="1"/>
</dbReference>
<dbReference type="InterPro" id="IPR011519">
    <property type="entry name" value="UnbV_ASPIC"/>
</dbReference>
<dbReference type="Gene3D" id="2.130.10.130">
    <property type="entry name" value="Integrin alpha, N-terminal"/>
    <property type="match status" value="2"/>
</dbReference>
<dbReference type="EMBL" id="CAJHUC010003079">
    <property type="protein sequence ID" value="CAD7705306.1"/>
    <property type="molecule type" value="Genomic_DNA"/>
</dbReference>